<evidence type="ECO:0008006" key="2">
    <source>
        <dbReference type="Google" id="ProtNLM"/>
    </source>
</evidence>
<reference evidence="1" key="1">
    <citation type="submission" date="2016-03" db="EMBL/GenBank/DDBJ databases">
        <authorList>
            <person name="Ploux O."/>
        </authorList>
    </citation>
    <scope>NUCLEOTIDE SEQUENCE</scope>
    <source>
        <strain evidence="1">UC10</strain>
    </source>
</reference>
<sequence>MRSLLVSSLVALSLTLGGCGLRPLYANGSKGAVAQVLADVDVAPIEGHEGWLVRNALRDRLQATQGGEGAGKRLRLDVRLEDSITGFGVRADDTVTRERRTLRARYQLVDSASGAVLLDATAAQDAGIDVVGSEYATIAAESTALERLASGVADQIVARLAVYANRGGGQPGAVLASPVSAPAVPAPAGQ</sequence>
<dbReference type="Pfam" id="PF04390">
    <property type="entry name" value="LptE"/>
    <property type="match status" value="1"/>
</dbReference>
<accession>A0A1Y5PXV4</accession>
<name>A0A1Y5PXV4_9SPHN</name>
<dbReference type="AlphaFoldDB" id="A0A1Y5PXV4"/>
<evidence type="ECO:0000313" key="1">
    <source>
        <dbReference type="EMBL" id="SBV34821.1"/>
    </source>
</evidence>
<organism evidence="1">
    <name type="scientific">uncultured Sphingopyxis sp</name>
    <dbReference type="NCBI Taxonomy" id="310581"/>
    <lineage>
        <taxon>Bacteria</taxon>
        <taxon>Pseudomonadati</taxon>
        <taxon>Pseudomonadota</taxon>
        <taxon>Alphaproteobacteria</taxon>
        <taxon>Sphingomonadales</taxon>
        <taxon>Sphingomonadaceae</taxon>
        <taxon>Sphingopyxis</taxon>
        <taxon>environmental samples</taxon>
    </lineage>
</organism>
<dbReference type="GO" id="GO:0043165">
    <property type="term" value="P:Gram-negative-bacterium-type cell outer membrane assembly"/>
    <property type="evidence" value="ECO:0007669"/>
    <property type="project" value="InterPro"/>
</dbReference>
<dbReference type="RefSeq" id="WP_295321790.1">
    <property type="nucleotide sequence ID" value="NZ_LT598653.1"/>
</dbReference>
<gene>
    <name evidence="1" type="ORF">SPPYR_3706</name>
</gene>
<dbReference type="KEGG" id="sphu:SPPYR_3706"/>
<dbReference type="GO" id="GO:0019867">
    <property type="term" value="C:outer membrane"/>
    <property type="evidence" value="ECO:0007669"/>
    <property type="project" value="InterPro"/>
</dbReference>
<dbReference type="EMBL" id="LT598653">
    <property type="protein sequence ID" value="SBV34821.1"/>
    <property type="molecule type" value="Genomic_DNA"/>
</dbReference>
<dbReference type="Gene3D" id="3.30.160.150">
    <property type="entry name" value="Lipoprotein like domain"/>
    <property type="match status" value="1"/>
</dbReference>
<dbReference type="PROSITE" id="PS51257">
    <property type="entry name" value="PROKAR_LIPOPROTEIN"/>
    <property type="match status" value="1"/>
</dbReference>
<protein>
    <recommendedName>
        <fullName evidence="2">Secreted (Periplasmic)-like protein</fullName>
    </recommendedName>
</protein>
<dbReference type="InterPro" id="IPR007485">
    <property type="entry name" value="LPS_assembly_LptE"/>
</dbReference>
<proteinExistence type="predicted"/>